<dbReference type="Gene3D" id="1.10.1220.10">
    <property type="entry name" value="Met repressor-like"/>
    <property type="match status" value="1"/>
</dbReference>
<evidence type="ECO:0008006" key="2">
    <source>
        <dbReference type="Google" id="ProtNLM"/>
    </source>
</evidence>
<dbReference type="InterPro" id="IPR010985">
    <property type="entry name" value="Ribbon_hlx_hlx"/>
</dbReference>
<reference evidence="1" key="1">
    <citation type="journal article" date="2014" name="Front. Microbiol.">
        <title>High frequency of phylogenetically diverse reductive dehalogenase-homologous genes in deep subseafloor sedimentary metagenomes.</title>
        <authorList>
            <person name="Kawai M."/>
            <person name="Futagami T."/>
            <person name="Toyoda A."/>
            <person name="Takaki Y."/>
            <person name="Nishi S."/>
            <person name="Hori S."/>
            <person name="Arai W."/>
            <person name="Tsubouchi T."/>
            <person name="Morono Y."/>
            <person name="Uchiyama I."/>
            <person name="Ito T."/>
            <person name="Fujiyama A."/>
            <person name="Inagaki F."/>
            <person name="Takami H."/>
        </authorList>
    </citation>
    <scope>NUCLEOTIDE SEQUENCE</scope>
    <source>
        <strain evidence="1">Expedition CK06-06</strain>
    </source>
</reference>
<dbReference type="SUPFAM" id="SSF47598">
    <property type="entry name" value="Ribbon-helix-helix"/>
    <property type="match status" value="1"/>
</dbReference>
<name>X1U6D4_9ZZZZ</name>
<accession>X1U6D4</accession>
<evidence type="ECO:0000313" key="1">
    <source>
        <dbReference type="EMBL" id="GAI87879.1"/>
    </source>
</evidence>
<sequence>MPAIRVQISKELHKRLKMRALQDDSTLQKLVPFALDAWLSYDALDAQRAKAALKAQRAHKAPVTIAQVITKVKPKVTKT</sequence>
<comment type="caution">
    <text evidence="1">The sequence shown here is derived from an EMBL/GenBank/DDBJ whole genome shotgun (WGS) entry which is preliminary data.</text>
</comment>
<proteinExistence type="predicted"/>
<dbReference type="GO" id="GO:0006355">
    <property type="term" value="P:regulation of DNA-templated transcription"/>
    <property type="evidence" value="ECO:0007669"/>
    <property type="project" value="InterPro"/>
</dbReference>
<organism evidence="1">
    <name type="scientific">marine sediment metagenome</name>
    <dbReference type="NCBI Taxonomy" id="412755"/>
    <lineage>
        <taxon>unclassified sequences</taxon>
        <taxon>metagenomes</taxon>
        <taxon>ecological metagenomes</taxon>
    </lineage>
</organism>
<protein>
    <recommendedName>
        <fullName evidence="2">CopG family transcriptional regulator</fullName>
    </recommendedName>
</protein>
<gene>
    <name evidence="1" type="ORF">S12H4_15653</name>
</gene>
<dbReference type="InterPro" id="IPR013321">
    <property type="entry name" value="Arc_rbn_hlx_hlx"/>
</dbReference>
<dbReference type="AlphaFoldDB" id="X1U6D4"/>
<dbReference type="EMBL" id="BARW01007535">
    <property type="protein sequence ID" value="GAI87879.1"/>
    <property type="molecule type" value="Genomic_DNA"/>
</dbReference>